<evidence type="ECO:0000256" key="6">
    <source>
        <dbReference type="SAM" id="Phobius"/>
    </source>
</evidence>
<evidence type="ECO:0000256" key="3">
    <source>
        <dbReference type="ARBA" id="ARBA00022692"/>
    </source>
</evidence>
<dbReference type="EMBL" id="FMWG01000007">
    <property type="protein sequence ID" value="SCZ68216.1"/>
    <property type="molecule type" value="Genomic_DNA"/>
</dbReference>
<evidence type="ECO:0000313" key="8">
    <source>
        <dbReference type="EMBL" id="SCZ68216.1"/>
    </source>
</evidence>
<evidence type="ECO:0000256" key="5">
    <source>
        <dbReference type="ARBA" id="ARBA00023136"/>
    </source>
</evidence>
<evidence type="ECO:0000256" key="4">
    <source>
        <dbReference type="ARBA" id="ARBA00022989"/>
    </source>
</evidence>
<protein>
    <submittedName>
        <fullName evidence="8">Putative flippase GtrA (Transmembrane translocase of bactoprenol-linked glucose)</fullName>
    </submittedName>
</protein>
<feature type="transmembrane region" description="Helical" evidence="6">
    <location>
        <begin position="39"/>
        <end position="59"/>
    </location>
</feature>
<feature type="transmembrane region" description="Helical" evidence="6">
    <location>
        <begin position="79"/>
        <end position="100"/>
    </location>
</feature>
<evidence type="ECO:0000256" key="1">
    <source>
        <dbReference type="ARBA" id="ARBA00004141"/>
    </source>
</evidence>
<dbReference type="InterPro" id="IPR051401">
    <property type="entry name" value="GtrA_CellWall_Glycosyl"/>
</dbReference>
<comment type="similarity">
    <text evidence="2">Belongs to the GtrA family.</text>
</comment>
<dbReference type="PANTHER" id="PTHR38459">
    <property type="entry name" value="PROPHAGE BACTOPRENOL-LINKED GLUCOSE TRANSLOCASE HOMOLOG"/>
    <property type="match status" value="1"/>
</dbReference>
<feature type="transmembrane region" description="Helical" evidence="6">
    <location>
        <begin position="106"/>
        <end position="126"/>
    </location>
</feature>
<evidence type="ECO:0000313" key="9">
    <source>
        <dbReference type="Proteomes" id="UP000198767"/>
    </source>
</evidence>
<keyword evidence="9" id="KW-1185">Reference proteome</keyword>
<dbReference type="RefSeq" id="WP_090219519.1">
    <property type="nucleotide sequence ID" value="NZ_FMWG01000007.1"/>
</dbReference>
<evidence type="ECO:0000259" key="7">
    <source>
        <dbReference type="Pfam" id="PF04138"/>
    </source>
</evidence>
<dbReference type="AlphaFoldDB" id="A0A1G5R2P6"/>
<dbReference type="STRING" id="1156985.SAMN04488118_107199"/>
<dbReference type="PANTHER" id="PTHR38459:SF1">
    <property type="entry name" value="PROPHAGE BACTOPRENOL-LINKED GLUCOSE TRANSLOCASE HOMOLOG"/>
    <property type="match status" value="1"/>
</dbReference>
<accession>A0A1G5R2P6</accession>
<organism evidence="8 9">
    <name type="scientific">Epibacterium ulvae</name>
    <dbReference type="NCBI Taxonomy" id="1156985"/>
    <lineage>
        <taxon>Bacteria</taxon>
        <taxon>Pseudomonadati</taxon>
        <taxon>Pseudomonadota</taxon>
        <taxon>Alphaproteobacteria</taxon>
        <taxon>Rhodobacterales</taxon>
        <taxon>Roseobacteraceae</taxon>
        <taxon>Epibacterium</taxon>
    </lineage>
</organism>
<gene>
    <name evidence="8" type="ORF">SAMN04488118_107199</name>
</gene>
<dbReference type="GO" id="GO:0005886">
    <property type="term" value="C:plasma membrane"/>
    <property type="evidence" value="ECO:0007669"/>
    <property type="project" value="TreeGrafter"/>
</dbReference>
<proteinExistence type="inferred from homology"/>
<sequence>MSRKRSSLLRQLITFFGVGAIATTCHYAVLFALVEGAKVLPTTASLYGALFGAIISYILNRIYTFQSTAQHRKTAPKFFVIAGLSVVLNTVLMGILTLSVGLPYPVAQMLTTGVLIVVTFGLNKAWSFRE</sequence>
<keyword evidence="5 6" id="KW-0472">Membrane</keyword>
<dbReference type="Proteomes" id="UP000198767">
    <property type="component" value="Unassembled WGS sequence"/>
</dbReference>
<comment type="subcellular location">
    <subcellularLocation>
        <location evidence="1">Membrane</location>
        <topology evidence="1">Multi-pass membrane protein</topology>
    </subcellularLocation>
</comment>
<evidence type="ECO:0000256" key="2">
    <source>
        <dbReference type="ARBA" id="ARBA00009399"/>
    </source>
</evidence>
<feature type="transmembrane region" description="Helical" evidence="6">
    <location>
        <begin position="12"/>
        <end position="33"/>
    </location>
</feature>
<dbReference type="GO" id="GO:0000271">
    <property type="term" value="P:polysaccharide biosynthetic process"/>
    <property type="evidence" value="ECO:0007669"/>
    <property type="project" value="InterPro"/>
</dbReference>
<reference evidence="8 9" key="1">
    <citation type="submission" date="2016-10" db="EMBL/GenBank/DDBJ databases">
        <authorList>
            <person name="de Groot N.N."/>
        </authorList>
    </citation>
    <scope>NUCLEOTIDE SEQUENCE [LARGE SCALE GENOMIC DNA]</scope>
    <source>
        <strain evidence="8 9">U95</strain>
    </source>
</reference>
<keyword evidence="3 6" id="KW-0812">Transmembrane</keyword>
<dbReference type="Pfam" id="PF04138">
    <property type="entry name" value="GtrA_DPMS_TM"/>
    <property type="match status" value="1"/>
</dbReference>
<keyword evidence="4 6" id="KW-1133">Transmembrane helix</keyword>
<name>A0A1G5R2P6_9RHOB</name>
<dbReference type="InterPro" id="IPR007267">
    <property type="entry name" value="GtrA_DPMS_TM"/>
</dbReference>
<feature type="domain" description="GtrA/DPMS transmembrane" evidence="7">
    <location>
        <begin position="15"/>
        <end position="128"/>
    </location>
</feature>
<dbReference type="OrthoDB" id="5422757at2"/>